<name>A0A815HTM8_9BILA</name>
<dbReference type="InterPro" id="IPR046341">
    <property type="entry name" value="SET_dom_sf"/>
</dbReference>
<dbReference type="InterPro" id="IPR040415">
    <property type="entry name" value="SETD9"/>
</dbReference>
<proteinExistence type="predicted"/>
<evidence type="ECO:0000313" key="3">
    <source>
        <dbReference type="Proteomes" id="UP000663882"/>
    </source>
</evidence>
<protein>
    <recommendedName>
        <fullName evidence="4">SET domain-containing protein</fullName>
    </recommendedName>
</protein>
<dbReference type="OrthoDB" id="442460at2759"/>
<gene>
    <name evidence="2" type="ORF">OTI717_LOCUS25015</name>
    <name evidence="1" type="ORF">RFH988_LOCUS32611</name>
</gene>
<dbReference type="EMBL" id="CAJOAX010004863">
    <property type="protein sequence ID" value="CAF3924752.1"/>
    <property type="molecule type" value="Genomic_DNA"/>
</dbReference>
<dbReference type="PANTHER" id="PTHR33524">
    <property type="entry name" value="C5ORF35"/>
    <property type="match status" value="1"/>
</dbReference>
<evidence type="ECO:0000313" key="1">
    <source>
        <dbReference type="EMBL" id="CAF1357048.1"/>
    </source>
</evidence>
<evidence type="ECO:0000313" key="2">
    <source>
        <dbReference type="EMBL" id="CAF3924752.1"/>
    </source>
</evidence>
<comment type="caution">
    <text evidence="1">The sequence shown here is derived from an EMBL/GenBank/DDBJ whole genome shotgun (WGS) entry which is preliminary data.</text>
</comment>
<reference evidence="1" key="1">
    <citation type="submission" date="2021-02" db="EMBL/GenBank/DDBJ databases">
        <authorList>
            <person name="Nowell W R."/>
        </authorList>
    </citation>
    <scope>NUCLEOTIDE SEQUENCE</scope>
</reference>
<dbReference type="Proteomes" id="UP000663823">
    <property type="component" value="Unassembled WGS sequence"/>
</dbReference>
<evidence type="ECO:0008006" key="4">
    <source>
        <dbReference type="Google" id="ProtNLM"/>
    </source>
</evidence>
<dbReference type="EMBL" id="CAJNOO010003844">
    <property type="protein sequence ID" value="CAF1357048.1"/>
    <property type="molecule type" value="Genomic_DNA"/>
</dbReference>
<dbReference type="Proteomes" id="UP000663882">
    <property type="component" value="Unassembled WGS sequence"/>
</dbReference>
<dbReference type="AlphaFoldDB" id="A0A815HTM8"/>
<dbReference type="PANTHER" id="PTHR33524:SF2">
    <property type="entry name" value="SET DOMAIN-CONTAINING PROTEIN 9"/>
    <property type="match status" value="1"/>
</dbReference>
<accession>A0A815HTM8</accession>
<organism evidence="1 3">
    <name type="scientific">Rotaria sordida</name>
    <dbReference type="NCBI Taxonomy" id="392033"/>
    <lineage>
        <taxon>Eukaryota</taxon>
        <taxon>Metazoa</taxon>
        <taxon>Spiralia</taxon>
        <taxon>Gnathifera</taxon>
        <taxon>Rotifera</taxon>
        <taxon>Eurotatoria</taxon>
        <taxon>Bdelloidea</taxon>
        <taxon>Philodinida</taxon>
        <taxon>Philodinidae</taxon>
        <taxon>Rotaria</taxon>
    </lineage>
</organism>
<sequence>MVSLLDYDQINNLGELITIHPSTIYHRHIDLLLLPSIRNRFLLAQKDNLIIHGRDPGLSRSIYSPCHSRYPIYDKTWLSHNIHMHKNPLTLSHYINHFPKNGLSNVTYYKYDFYFNENQYDLHRCVPTIRYAEIDDDDNIKGMPSTILISLRPIKKDEELFSCYLNLIQKEKKMRS</sequence>
<dbReference type="SUPFAM" id="SSF82199">
    <property type="entry name" value="SET domain"/>
    <property type="match status" value="1"/>
</dbReference>